<dbReference type="Proteomes" id="UP000887580">
    <property type="component" value="Unplaced"/>
</dbReference>
<reference evidence="2" key="1">
    <citation type="submission" date="2022-11" db="UniProtKB">
        <authorList>
            <consortium name="WormBaseParasite"/>
        </authorList>
    </citation>
    <scope>IDENTIFICATION</scope>
</reference>
<sequence length="1068" mass="122267">MSEPEVEAAKVVAEPLAGEEIEDEKVGFDIDDLPLQHILLFLPWIQSELPKERMLKLYDDLFEMTDEQADEIIDSMAIKDGDEHVKDIFTAYHKLFRSDLKIARRISKWFIEKSGNPMAKRMLFNDINPGAFKVYKKEFLGNPQKPDIVPKLAANLPIIEIADNLKKHVTDQKYKEIAQDAKEKYQKNSLAAMWYARCEFLINFITIKPNTRKPENWFYEFIMACSHCPRTRAYAFYIDKEYQRRIEEYQIKLSAESAAPAQFTADLVSDEGPKDPRPQSEFGKKPSHVTGESSLSNYCLYKYQEELAGQAKDGKNCIICAPTGSGKTLVAVDIIADHLRKKRALKQVGRAVLFVPTIPLVEQQSNYINEKIGTEYYITKMSGDERTKSSHERLVDIMAGDIIVMTPQIFINMLLSPLKSQKIYLSDFTLMVFDECHHCNESHPYNVVMDNVRNAEIRPQIVGLTASTGSGKSKGGKINPEDTLNHIIALCARLLAVTISSVKIKQNVEDLLSRISQPVDDFIAVPSPPQDKFAHEIALISDFIERDMEEDLKVLQTVILSLSNDQIKLPKEEDPTRQGGSIYLPNGSSKTSVAYYSKMAWIKSEVGKHFKDMKDRRLYVKKCLDLLDMLYFALKYNELFPAELAMNYLESRLDQFADEDLYVGRESNCVLSPEKLASLRELFDNVRAQVNDTKEFMEGSESKPILTKLIEILQAESETSRIIIFVDMRKVGSDLSKYLNKRSEIINKFGHEKVGYIASTNQASSRWGQTQADQQMMLQKFKDGSINVLVATSVAEEGLDVAACNLVLKYNSVGAEKSLIQRKGRARAKGSKAILLALEEKTMRREFENVRKEVLMNICIQALQVMSEHELTRRIKEKFDEMKTIAVENKRREQDLKRSRTTIYELCCKECSQVFCRSDEIFSLNNNEYICCNRDCWYNTKIKRRTALKERGQTVTIQCGEWLCHCGQKRGNVIKYGGTYLPATASASFNIKVINGTEEHITKSWDWLKQYKFNVSPITTKELHEMAASLFNYNQDMYKEAEENGNIAALEALREDKKPYRKNYNLKD</sequence>
<accession>A0AC35GBY3</accession>
<evidence type="ECO:0000313" key="1">
    <source>
        <dbReference type="Proteomes" id="UP000887580"/>
    </source>
</evidence>
<proteinExistence type="predicted"/>
<protein>
    <submittedName>
        <fullName evidence="2">RNA helicase</fullName>
    </submittedName>
</protein>
<evidence type="ECO:0000313" key="2">
    <source>
        <dbReference type="WBParaSite" id="PS1159_v2.g3315.t1"/>
    </source>
</evidence>
<organism evidence="1 2">
    <name type="scientific">Panagrolaimus sp. PS1159</name>
    <dbReference type="NCBI Taxonomy" id="55785"/>
    <lineage>
        <taxon>Eukaryota</taxon>
        <taxon>Metazoa</taxon>
        <taxon>Ecdysozoa</taxon>
        <taxon>Nematoda</taxon>
        <taxon>Chromadorea</taxon>
        <taxon>Rhabditida</taxon>
        <taxon>Tylenchina</taxon>
        <taxon>Panagrolaimomorpha</taxon>
        <taxon>Panagrolaimoidea</taxon>
        <taxon>Panagrolaimidae</taxon>
        <taxon>Panagrolaimus</taxon>
    </lineage>
</organism>
<name>A0AC35GBY3_9BILA</name>
<dbReference type="WBParaSite" id="PS1159_v2.g3315.t1">
    <property type="protein sequence ID" value="PS1159_v2.g3315.t1"/>
    <property type="gene ID" value="PS1159_v2.g3315"/>
</dbReference>